<dbReference type="NCBIfam" id="TIGR00254">
    <property type="entry name" value="GGDEF"/>
    <property type="match status" value="1"/>
</dbReference>
<dbReference type="SUPFAM" id="SSF141868">
    <property type="entry name" value="EAL domain-like"/>
    <property type="match status" value="1"/>
</dbReference>
<dbReference type="Proteomes" id="UP001156601">
    <property type="component" value="Unassembled WGS sequence"/>
</dbReference>
<dbReference type="Pfam" id="PF13426">
    <property type="entry name" value="PAS_9"/>
    <property type="match status" value="2"/>
</dbReference>
<dbReference type="RefSeq" id="WP_284217943.1">
    <property type="nucleotide sequence ID" value="NZ_BSOT01000006.1"/>
</dbReference>
<dbReference type="GO" id="GO:0003824">
    <property type="term" value="F:catalytic activity"/>
    <property type="evidence" value="ECO:0007669"/>
    <property type="project" value="UniProtKB-ARBA"/>
</dbReference>
<feature type="domain" description="PAC" evidence="3">
    <location>
        <begin position="199"/>
        <end position="251"/>
    </location>
</feature>
<organism evidence="6 7">
    <name type="scientific">Agaribacter marinus</name>
    <dbReference type="NCBI Taxonomy" id="1431249"/>
    <lineage>
        <taxon>Bacteria</taxon>
        <taxon>Pseudomonadati</taxon>
        <taxon>Pseudomonadota</taxon>
        <taxon>Gammaproteobacteria</taxon>
        <taxon>Alteromonadales</taxon>
        <taxon>Alteromonadaceae</taxon>
        <taxon>Agaribacter</taxon>
    </lineage>
</organism>
<evidence type="ECO:0000313" key="6">
    <source>
        <dbReference type="EMBL" id="GLR71594.1"/>
    </source>
</evidence>
<dbReference type="InterPro" id="IPR029787">
    <property type="entry name" value="Nucleotide_cyclase"/>
</dbReference>
<dbReference type="PANTHER" id="PTHR44757:SF2">
    <property type="entry name" value="BIOFILM ARCHITECTURE MAINTENANCE PROTEIN MBAA"/>
    <property type="match status" value="1"/>
</dbReference>
<evidence type="ECO:0008006" key="8">
    <source>
        <dbReference type="Google" id="ProtNLM"/>
    </source>
</evidence>
<comment type="caution">
    <text evidence="6">The sequence shown here is derived from an EMBL/GenBank/DDBJ whole genome shotgun (WGS) entry which is preliminary data.</text>
</comment>
<dbReference type="InterPro" id="IPR052155">
    <property type="entry name" value="Biofilm_reg_signaling"/>
</dbReference>
<dbReference type="SMART" id="SM00267">
    <property type="entry name" value="GGDEF"/>
    <property type="match status" value="1"/>
</dbReference>
<dbReference type="InterPro" id="IPR043128">
    <property type="entry name" value="Rev_trsase/Diguanyl_cyclase"/>
</dbReference>
<dbReference type="PROSITE" id="PS50113">
    <property type="entry name" value="PAC"/>
    <property type="match status" value="1"/>
</dbReference>
<feature type="domain" description="PAS" evidence="2">
    <location>
        <begin position="4"/>
        <end position="47"/>
    </location>
</feature>
<dbReference type="CDD" id="cd00130">
    <property type="entry name" value="PAS"/>
    <property type="match status" value="2"/>
</dbReference>
<comment type="cofactor">
    <cofactor evidence="1">
        <name>Mg(2+)</name>
        <dbReference type="ChEBI" id="CHEBI:18420"/>
    </cofactor>
</comment>
<proteinExistence type="predicted"/>
<dbReference type="InterPro" id="IPR000014">
    <property type="entry name" value="PAS"/>
</dbReference>
<gene>
    <name evidence="6" type="ORF">GCM10007852_25020</name>
</gene>
<feature type="domain" description="EAL" evidence="4">
    <location>
        <begin position="425"/>
        <end position="680"/>
    </location>
</feature>
<dbReference type="CDD" id="cd01949">
    <property type="entry name" value="GGDEF"/>
    <property type="match status" value="1"/>
</dbReference>
<dbReference type="SUPFAM" id="SSF55785">
    <property type="entry name" value="PYP-like sensor domain (PAS domain)"/>
    <property type="match status" value="2"/>
</dbReference>
<dbReference type="FunFam" id="3.30.70.270:FF:000001">
    <property type="entry name" value="Diguanylate cyclase domain protein"/>
    <property type="match status" value="1"/>
</dbReference>
<dbReference type="PANTHER" id="PTHR44757">
    <property type="entry name" value="DIGUANYLATE CYCLASE DGCP"/>
    <property type="match status" value="1"/>
</dbReference>
<dbReference type="InterPro" id="IPR000700">
    <property type="entry name" value="PAS-assoc_C"/>
</dbReference>
<sequence length="680" mass="76805">MKDDQNIYKALFDDASVGLAVNKTESGKFVFVNKAFAKITGYSLEELNTLSFWDLTPKQYEMQEQVQLESMQNTGSYGPYEKHYITKAGNWVAVRLNGNRINLANGERITLSAVEDISEFEAAKEKLRLSSLAIENSSEAVVILDESKCIVSTNPAFTEITGYEFSDVKNKCLDNILSDPSSFEQYAAMTKHLDDLNNWQGELRLTSKWGEKLVLRTSVDSIVEHSGKVTRYVALLSDMTAAKRWEDALWKQANFDTLTGLANRHHFQTALQRHLEMTNLNEHPFSLLLIDLDEFKEVNDTLGHDVGDELLTLVGKRLLLHLRKTDFVARIGGDEFIAILPEIESPSHAGAIAEKLVHSFAKPFKTPTETLYVSASIGLVHCPSDACEPKSLIKQADQAMFMAKRMGRNRFCYFTKSMQEDALKKMTLTNALRAALSEKQLSLHFQPIIDLQSGLICKAESLLRWHHPTLGTVPPSDFISLAESAGLINDIGTWVANQAIMYRLKWGQKTHDDFQISFNVSPIQFRYENIEFWNHWIKDVKSKNLHKVLILEITESLLLNAEPSVLAQFHRLRDAGIEVAIDDFGTGYSSLAYLNKLDIDFLKIDRAFIRNLENSDNDQVLTEAIVVMAHKLGLHVVAEGVETKEQAAYLSSINCRFVQGYLYSKPLPANEFEHLLDSQK</sequence>
<protein>
    <recommendedName>
        <fullName evidence="8">PAS domain S-box-containing protein/diguanylate cyclase (GGDEF) domain-containing protein</fullName>
    </recommendedName>
</protein>
<dbReference type="InterPro" id="IPR001610">
    <property type="entry name" value="PAC"/>
</dbReference>
<dbReference type="SUPFAM" id="SSF55073">
    <property type="entry name" value="Nucleotide cyclase"/>
    <property type="match status" value="1"/>
</dbReference>
<evidence type="ECO:0000259" key="5">
    <source>
        <dbReference type="PROSITE" id="PS50887"/>
    </source>
</evidence>
<dbReference type="CDD" id="cd01948">
    <property type="entry name" value="EAL"/>
    <property type="match status" value="1"/>
</dbReference>
<evidence type="ECO:0000313" key="7">
    <source>
        <dbReference type="Proteomes" id="UP001156601"/>
    </source>
</evidence>
<dbReference type="Gene3D" id="3.30.70.270">
    <property type="match status" value="1"/>
</dbReference>
<evidence type="ECO:0000259" key="3">
    <source>
        <dbReference type="PROSITE" id="PS50113"/>
    </source>
</evidence>
<dbReference type="PROSITE" id="PS50883">
    <property type="entry name" value="EAL"/>
    <property type="match status" value="1"/>
</dbReference>
<name>A0AA37SZS7_9ALTE</name>
<dbReference type="SMART" id="SM00086">
    <property type="entry name" value="PAC"/>
    <property type="match status" value="2"/>
</dbReference>
<dbReference type="SMART" id="SM00091">
    <property type="entry name" value="PAS"/>
    <property type="match status" value="2"/>
</dbReference>
<dbReference type="SMART" id="SM00052">
    <property type="entry name" value="EAL"/>
    <property type="match status" value="1"/>
</dbReference>
<dbReference type="InterPro" id="IPR000160">
    <property type="entry name" value="GGDEF_dom"/>
</dbReference>
<reference evidence="6" key="1">
    <citation type="journal article" date="2014" name="Int. J. Syst. Evol. Microbiol.">
        <title>Complete genome sequence of Corynebacterium casei LMG S-19264T (=DSM 44701T), isolated from a smear-ripened cheese.</title>
        <authorList>
            <consortium name="US DOE Joint Genome Institute (JGI-PGF)"/>
            <person name="Walter F."/>
            <person name="Albersmeier A."/>
            <person name="Kalinowski J."/>
            <person name="Ruckert C."/>
        </authorList>
    </citation>
    <scope>NUCLEOTIDE SEQUENCE</scope>
    <source>
        <strain evidence="6">NBRC 110023</strain>
    </source>
</reference>
<feature type="domain" description="PAS" evidence="2">
    <location>
        <begin position="133"/>
        <end position="171"/>
    </location>
</feature>
<dbReference type="Pfam" id="PF00990">
    <property type="entry name" value="GGDEF"/>
    <property type="match status" value="1"/>
</dbReference>
<dbReference type="Pfam" id="PF00563">
    <property type="entry name" value="EAL"/>
    <property type="match status" value="1"/>
</dbReference>
<dbReference type="NCBIfam" id="TIGR00229">
    <property type="entry name" value="sensory_box"/>
    <property type="match status" value="2"/>
</dbReference>
<feature type="domain" description="GGDEF" evidence="5">
    <location>
        <begin position="283"/>
        <end position="416"/>
    </location>
</feature>
<dbReference type="PROSITE" id="PS50112">
    <property type="entry name" value="PAS"/>
    <property type="match status" value="2"/>
</dbReference>
<dbReference type="Gene3D" id="3.20.20.450">
    <property type="entry name" value="EAL domain"/>
    <property type="match status" value="1"/>
</dbReference>
<reference evidence="6" key="2">
    <citation type="submission" date="2023-01" db="EMBL/GenBank/DDBJ databases">
        <title>Draft genome sequence of Agaribacter marinus strain NBRC 110023.</title>
        <authorList>
            <person name="Sun Q."/>
            <person name="Mori K."/>
        </authorList>
    </citation>
    <scope>NUCLEOTIDE SEQUENCE</scope>
    <source>
        <strain evidence="6">NBRC 110023</strain>
    </source>
</reference>
<dbReference type="InterPro" id="IPR035919">
    <property type="entry name" value="EAL_sf"/>
</dbReference>
<evidence type="ECO:0000259" key="2">
    <source>
        <dbReference type="PROSITE" id="PS50112"/>
    </source>
</evidence>
<dbReference type="AlphaFoldDB" id="A0AA37SZS7"/>
<evidence type="ECO:0000259" key="4">
    <source>
        <dbReference type="PROSITE" id="PS50883"/>
    </source>
</evidence>
<keyword evidence="7" id="KW-1185">Reference proteome</keyword>
<dbReference type="InterPro" id="IPR035965">
    <property type="entry name" value="PAS-like_dom_sf"/>
</dbReference>
<dbReference type="Gene3D" id="3.30.450.20">
    <property type="entry name" value="PAS domain"/>
    <property type="match status" value="2"/>
</dbReference>
<evidence type="ECO:0000256" key="1">
    <source>
        <dbReference type="ARBA" id="ARBA00001946"/>
    </source>
</evidence>
<dbReference type="PROSITE" id="PS50887">
    <property type="entry name" value="GGDEF"/>
    <property type="match status" value="1"/>
</dbReference>
<dbReference type="EMBL" id="BSOT01000006">
    <property type="protein sequence ID" value="GLR71594.1"/>
    <property type="molecule type" value="Genomic_DNA"/>
</dbReference>
<accession>A0AA37SZS7</accession>
<dbReference type="InterPro" id="IPR001633">
    <property type="entry name" value="EAL_dom"/>
</dbReference>